<dbReference type="STRING" id="178901.AmDm5_0715"/>
<dbReference type="Proteomes" id="UP000077349">
    <property type="component" value="Unassembled WGS sequence"/>
</dbReference>
<comment type="caution">
    <text evidence="1">The sequence shown here is derived from an EMBL/GenBank/DDBJ whole genome shotgun (WGS) entry which is preliminary data.</text>
</comment>
<protein>
    <submittedName>
        <fullName evidence="1">Uncharacterized protein</fullName>
    </submittedName>
</protein>
<proteinExistence type="predicted"/>
<sequence length="99" mass="11303">MSETLERPFMTVRLAPNPNIEPIPVPYCAAMERHARADEAELVKFSDMLKECHKFGMKLMSDLYFAKEFDGLPESVQALANAIADTDKTDIPYLWDFMS</sequence>
<dbReference type="PATRIC" id="fig|178901.10.peg.702"/>
<dbReference type="AlphaFoldDB" id="A0A087PTR4"/>
<organism evidence="1 2">
    <name type="scientific">Acetobacter malorum</name>
    <dbReference type="NCBI Taxonomy" id="178901"/>
    <lineage>
        <taxon>Bacteria</taxon>
        <taxon>Pseudomonadati</taxon>
        <taxon>Pseudomonadota</taxon>
        <taxon>Alphaproteobacteria</taxon>
        <taxon>Acetobacterales</taxon>
        <taxon>Acetobacteraceae</taxon>
        <taxon>Acetobacter</taxon>
    </lineage>
</organism>
<evidence type="ECO:0000313" key="1">
    <source>
        <dbReference type="EMBL" id="OAG78035.1"/>
    </source>
</evidence>
<name>A0A087PTR4_9PROT</name>
<accession>A0A087PTR4</accession>
<reference evidence="1 2" key="1">
    <citation type="submission" date="2016-03" db="EMBL/GenBank/DDBJ databases">
        <title>Draft genome sequence of Acetobacter malorum CECT 7742, a strain isolated from strawberry vinegar.</title>
        <authorList>
            <person name="Sainz F."/>
            <person name="Mas A."/>
            <person name="Torija M.J."/>
        </authorList>
    </citation>
    <scope>NUCLEOTIDE SEQUENCE [LARGE SCALE GENOMIC DNA]</scope>
    <source>
        <strain evidence="1 2">CECT 7742</strain>
    </source>
</reference>
<gene>
    <name evidence="1" type="ORF">Amal_00651</name>
</gene>
<dbReference type="EMBL" id="LVHD01000008">
    <property type="protein sequence ID" value="OAG78035.1"/>
    <property type="molecule type" value="Genomic_DNA"/>
</dbReference>
<evidence type="ECO:0000313" key="2">
    <source>
        <dbReference type="Proteomes" id="UP000077349"/>
    </source>
</evidence>